<dbReference type="Proteomes" id="UP000785200">
    <property type="component" value="Unassembled WGS sequence"/>
</dbReference>
<dbReference type="OrthoDB" id="5667at2759"/>
<evidence type="ECO:0000313" key="6">
    <source>
        <dbReference type="Proteomes" id="UP000785200"/>
    </source>
</evidence>
<evidence type="ECO:0000256" key="2">
    <source>
        <dbReference type="ARBA" id="ARBA00006727"/>
    </source>
</evidence>
<organism evidence="5 6">
    <name type="scientific">Hyphodiscus hymeniophilus</name>
    <dbReference type="NCBI Taxonomy" id="353542"/>
    <lineage>
        <taxon>Eukaryota</taxon>
        <taxon>Fungi</taxon>
        <taxon>Dikarya</taxon>
        <taxon>Ascomycota</taxon>
        <taxon>Pezizomycotina</taxon>
        <taxon>Leotiomycetes</taxon>
        <taxon>Helotiales</taxon>
        <taxon>Hyphodiscaceae</taxon>
        <taxon>Hyphodiscus</taxon>
    </lineage>
</organism>
<feature type="transmembrane region" description="Helical" evidence="3">
    <location>
        <begin position="414"/>
        <end position="436"/>
    </location>
</feature>
<gene>
    <name evidence="5" type="ORF">D0Z07_8981</name>
</gene>
<feature type="transmembrane region" description="Helical" evidence="3">
    <location>
        <begin position="141"/>
        <end position="162"/>
    </location>
</feature>
<dbReference type="PROSITE" id="PS50850">
    <property type="entry name" value="MFS"/>
    <property type="match status" value="1"/>
</dbReference>
<accession>A0A9P6VDM9</accession>
<dbReference type="GO" id="GO:0022857">
    <property type="term" value="F:transmembrane transporter activity"/>
    <property type="evidence" value="ECO:0007669"/>
    <property type="project" value="InterPro"/>
</dbReference>
<evidence type="ECO:0000256" key="1">
    <source>
        <dbReference type="ARBA" id="ARBA00004141"/>
    </source>
</evidence>
<feature type="transmembrane region" description="Helical" evidence="3">
    <location>
        <begin position="381"/>
        <end position="402"/>
    </location>
</feature>
<feature type="transmembrane region" description="Helical" evidence="3">
    <location>
        <begin position="87"/>
        <end position="109"/>
    </location>
</feature>
<dbReference type="Pfam" id="PF07690">
    <property type="entry name" value="MFS_1"/>
    <property type="match status" value="1"/>
</dbReference>
<evidence type="ECO:0000256" key="3">
    <source>
        <dbReference type="SAM" id="Phobius"/>
    </source>
</evidence>
<feature type="domain" description="Major facilitator superfamily (MFS) profile" evidence="4">
    <location>
        <begin position="45"/>
        <end position="435"/>
    </location>
</feature>
<keyword evidence="3" id="KW-0472">Membrane</keyword>
<protein>
    <submittedName>
        <fullName evidence="5">MFS transporter</fullName>
    </submittedName>
</protein>
<keyword evidence="3" id="KW-0812">Transmembrane</keyword>
<feature type="transmembrane region" description="Helical" evidence="3">
    <location>
        <begin position="286"/>
        <end position="307"/>
    </location>
</feature>
<name>A0A9P6VDM9_9HELO</name>
<keyword evidence="3" id="KW-1133">Transmembrane helix</keyword>
<feature type="transmembrane region" description="Helical" evidence="3">
    <location>
        <begin position="174"/>
        <end position="194"/>
    </location>
</feature>
<feature type="transmembrane region" description="Helical" evidence="3">
    <location>
        <begin position="245"/>
        <end position="266"/>
    </location>
</feature>
<dbReference type="InterPro" id="IPR050327">
    <property type="entry name" value="Proton-linked_MCT"/>
</dbReference>
<proteinExistence type="inferred from homology"/>
<comment type="subcellular location">
    <subcellularLocation>
        <location evidence="1">Membrane</location>
        <topology evidence="1">Multi-pass membrane protein</topology>
    </subcellularLocation>
</comment>
<evidence type="ECO:0000259" key="4">
    <source>
        <dbReference type="PROSITE" id="PS50850"/>
    </source>
</evidence>
<dbReference type="InterPro" id="IPR011701">
    <property type="entry name" value="MFS"/>
</dbReference>
<sequence>MWEHASFDSPMAFEDLDMHGVPLARCGNGDDKMEMEVAVVNGPIQGYICVVGSFFAMFSTFGWLNSLGLFQTYYEETLLATYSASEISWIFTFQFFLMFAGGAFFGRIIDTYGTRWVSMPCAILMTASIALMSLSTKYHQIFLSQALGFGLGSAGLFSCCMISTAQWFHKRKALALGIVAAGSGTGGIVHPIYLHMLIDKVGFASAVRWSALIIGITSTIAVLLMKTRLPPKKWDHDACFIDLSLLKQLPFTLYCIGTFLVLWGLLAPWNYLPSMAITHGFSQNMAVYSIVTLNAGSVLGRVVPPYLADSLGRFNVLSVISLLAGILFLTFWLSLEITNNSTHAQILAFGAVYGFASGAWITLIFPCCADLGSVKTLGQRFGVYQVVGGLAALTGLPIQGALISQDGGKFTHLIIFSGVCVMAGAGVLCFACMSGLGKSGSRFRG</sequence>
<reference evidence="5" key="1">
    <citation type="submission" date="2019-07" db="EMBL/GenBank/DDBJ databases">
        <title>Hyphodiscus hymeniophilus genome sequencing and assembly.</title>
        <authorList>
            <person name="Kramer G."/>
            <person name="Nodwell J."/>
        </authorList>
    </citation>
    <scope>NUCLEOTIDE SEQUENCE</scope>
    <source>
        <strain evidence="5">ATCC 34498</strain>
    </source>
</reference>
<evidence type="ECO:0000313" key="5">
    <source>
        <dbReference type="EMBL" id="KAG0645288.1"/>
    </source>
</evidence>
<feature type="transmembrane region" description="Helical" evidence="3">
    <location>
        <begin position="314"/>
        <end position="334"/>
    </location>
</feature>
<dbReference type="Gene3D" id="1.20.1250.20">
    <property type="entry name" value="MFS general substrate transporter like domains"/>
    <property type="match status" value="2"/>
</dbReference>
<dbReference type="EMBL" id="VNKQ01000019">
    <property type="protein sequence ID" value="KAG0645288.1"/>
    <property type="molecule type" value="Genomic_DNA"/>
</dbReference>
<comment type="caution">
    <text evidence="5">The sequence shown here is derived from an EMBL/GenBank/DDBJ whole genome shotgun (WGS) entry which is preliminary data.</text>
</comment>
<feature type="transmembrane region" description="Helical" evidence="3">
    <location>
        <begin position="44"/>
        <end position="67"/>
    </location>
</feature>
<comment type="similarity">
    <text evidence="2">Belongs to the major facilitator superfamily. Monocarboxylate porter (TC 2.A.1.13) family.</text>
</comment>
<dbReference type="GO" id="GO:0016020">
    <property type="term" value="C:membrane"/>
    <property type="evidence" value="ECO:0007669"/>
    <property type="project" value="UniProtKB-SubCell"/>
</dbReference>
<feature type="transmembrane region" description="Helical" evidence="3">
    <location>
        <begin position="206"/>
        <end position="224"/>
    </location>
</feature>
<dbReference type="AlphaFoldDB" id="A0A9P6VDM9"/>
<feature type="transmembrane region" description="Helical" evidence="3">
    <location>
        <begin position="346"/>
        <end position="369"/>
    </location>
</feature>
<dbReference type="PANTHER" id="PTHR11360">
    <property type="entry name" value="MONOCARBOXYLATE TRANSPORTER"/>
    <property type="match status" value="1"/>
</dbReference>
<keyword evidence="6" id="KW-1185">Reference proteome</keyword>
<dbReference type="PANTHER" id="PTHR11360:SF177">
    <property type="entry name" value="RIBOFLAVIN TRANSPORTER MCH5"/>
    <property type="match status" value="1"/>
</dbReference>
<dbReference type="InterPro" id="IPR036259">
    <property type="entry name" value="MFS_trans_sf"/>
</dbReference>
<dbReference type="SUPFAM" id="SSF103473">
    <property type="entry name" value="MFS general substrate transporter"/>
    <property type="match status" value="1"/>
</dbReference>
<dbReference type="InterPro" id="IPR020846">
    <property type="entry name" value="MFS_dom"/>
</dbReference>